<dbReference type="EMBL" id="JACHMJ010000001">
    <property type="protein sequence ID" value="MBB5842637.1"/>
    <property type="molecule type" value="Genomic_DNA"/>
</dbReference>
<dbReference type="Proteomes" id="UP000536685">
    <property type="component" value="Unassembled WGS sequence"/>
</dbReference>
<organism evidence="2 3">
    <name type="scientific">Conyzicola lurida</name>
    <dbReference type="NCBI Taxonomy" id="1172621"/>
    <lineage>
        <taxon>Bacteria</taxon>
        <taxon>Bacillati</taxon>
        <taxon>Actinomycetota</taxon>
        <taxon>Actinomycetes</taxon>
        <taxon>Micrococcales</taxon>
        <taxon>Microbacteriaceae</taxon>
        <taxon>Conyzicola</taxon>
    </lineage>
</organism>
<name>A0A841AHD6_9MICO</name>
<proteinExistence type="predicted"/>
<feature type="chain" id="PRO_5039145303" description="Lipoprotein" evidence="1">
    <location>
        <begin position="27"/>
        <end position="217"/>
    </location>
</feature>
<comment type="caution">
    <text evidence="2">The sequence shown here is derived from an EMBL/GenBank/DDBJ whole genome shotgun (WGS) entry which is preliminary data.</text>
</comment>
<feature type="signal peptide" evidence="1">
    <location>
        <begin position="1"/>
        <end position="26"/>
    </location>
</feature>
<protein>
    <recommendedName>
        <fullName evidence="4">Lipoprotein</fullName>
    </recommendedName>
</protein>
<keyword evidence="1" id="KW-0732">Signal</keyword>
<evidence type="ECO:0008006" key="4">
    <source>
        <dbReference type="Google" id="ProtNLM"/>
    </source>
</evidence>
<sequence length="217" mass="22715">MHIPASARLLALAVVGVVLVSGCTDAQAPAAASSIEIPDLGPLPASDVLTPDQIEQERLAGVEASWLQVTGSYPDAVRPDAAFVGFTPGYTYVDALDECYIDSGLALDRKTDEVGVSRRTGTTVRSEADAVAVYLCQTAVVVSPPPMNAAQIGYYYDYLTEFLAPCYAANDIGNAAAPERETYIASWPSTGWFPGLGDLYGTAAAAAVIDACPKPFS</sequence>
<accession>A0A841AHD6</accession>
<evidence type="ECO:0000313" key="2">
    <source>
        <dbReference type="EMBL" id="MBB5842637.1"/>
    </source>
</evidence>
<evidence type="ECO:0000256" key="1">
    <source>
        <dbReference type="SAM" id="SignalP"/>
    </source>
</evidence>
<keyword evidence="3" id="KW-1185">Reference proteome</keyword>
<dbReference type="RefSeq" id="WP_184234130.1">
    <property type="nucleotide sequence ID" value="NZ_JACHMJ010000001.1"/>
</dbReference>
<evidence type="ECO:0000313" key="3">
    <source>
        <dbReference type="Proteomes" id="UP000536685"/>
    </source>
</evidence>
<gene>
    <name evidence="2" type="ORF">HD599_000960</name>
</gene>
<reference evidence="2 3" key="1">
    <citation type="submission" date="2020-08" db="EMBL/GenBank/DDBJ databases">
        <title>Sequencing the genomes of 1000 actinobacteria strains.</title>
        <authorList>
            <person name="Klenk H.-P."/>
        </authorList>
    </citation>
    <scope>NUCLEOTIDE SEQUENCE [LARGE SCALE GENOMIC DNA]</scope>
    <source>
        <strain evidence="2 3">DSM 105784</strain>
    </source>
</reference>
<dbReference type="AlphaFoldDB" id="A0A841AHD6"/>